<dbReference type="InterPro" id="IPR048290">
    <property type="entry name" value="ZP_chr"/>
</dbReference>
<dbReference type="InterPro" id="IPR000742">
    <property type="entry name" value="EGF"/>
</dbReference>
<keyword evidence="7" id="KW-0812">Transmembrane</keyword>
<evidence type="ECO:0000313" key="10">
    <source>
        <dbReference type="Ensembl" id="ENSLBEP00000016962.1"/>
    </source>
</evidence>
<dbReference type="Pfam" id="PF00100">
    <property type="entry name" value="Zona_pellucida"/>
    <property type="match status" value="1"/>
</dbReference>
<dbReference type="Ensembl" id="ENSLBET00000017914.1">
    <property type="protein sequence ID" value="ENSLBEP00000016962.1"/>
    <property type="gene ID" value="ENSLBEG00000013065.1"/>
</dbReference>
<dbReference type="Proteomes" id="UP000261660">
    <property type="component" value="Unplaced"/>
</dbReference>
<dbReference type="InterPro" id="IPR055355">
    <property type="entry name" value="ZP-C"/>
</dbReference>
<dbReference type="InterPro" id="IPR049883">
    <property type="entry name" value="NOTCH1_EGF-like"/>
</dbReference>
<dbReference type="InterPro" id="IPR042235">
    <property type="entry name" value="ZP-C_dom"/>
</dbReference>
<dbReference type="InterPro" id="IPR018097">
    <property type="entry name" value="EGF_Ca-bd_CS"/>
</dbReference>
<dbReference type="FunFam" id="2.10.25.10:FF:000038">
    <property type="entry name" value="Fibrillin 2"/>
    <property type="match status" value="1"/>
</dbReference>
<keyword evidence="2" id="KW-0732">Signal</keyword>
<sequence length="454" mass="49982">MKKQSRNAEFTGVILNHILFRELVGVWLLSINNLKARYRAYNSKEQHKTSLTEPNILLFIDFDECASGENDCSQWATCTNTWASYTCVCLDGFIDQSTERKPATPHKTSKTVSTTSAIPMASTTSIPKTTIITTTISPAPSTTTNVSILGAISAQCRAAAITVTVAKGFLQSANIRESTLYLGLPECGLNVRNTTHAELTVAWNECATRLVQVSFLLQLGSCSILCYALTCFNDTMLACIWSQELYVITGSGVFQVTVQLMNGTIPLPHNYSMSSEEDVVVEVSLNTSSEQIKIVISKCWATPTPNPGDTYSHTFLENSCSLNSFTKVLTNGNSSTSRLSVKIFSIVDLDVIYLHCQVQICVQMGSDTFGVDPSPTPCLLSLLVFKLDIILAESLEEEFNTLYVAGLACIGIGVSLIFIIGFVCLFYYQRNRIGHYNFSVKPKQENFTYLVFNT</sequence>
<dbReference type="PANTHER" id="PTHR14002:SF22">
    <property type="entry name" value="UROMODULIN-LIKE 1"/>
    <property type="match status" value="1"/>
</dbReference>
<evidence type="ECO:0000259" key="8">
    <source>
        <dbReference type="PROSITE" id="PS50026"/>
    </source>
</evidence>
<dbReference type="Gene3D" id="2.60.40.3210">
    <property type="entry name" value="Zona pellucida, ZP-N domain"/>
    <property type="match status" value="1"/>
</dbReference>
<dbReference type="PANTHER" id="PTHR14002">
    <property type="entry name" value="ENDOGLIN/TGF-BETA RECEPTOR TYPE III"/>
    <property type="match status" value="1"/>
</dbReference>
<comment type="caution">
    <text evidence="6">Lacks conserved residue(s) required for the propagation of feature annotation.</text>
</comment>
<accession>A0A3Q3FCS7</accession>
<keyword evidence="3" id="KW-0677">Repeat</keyword>
<dbReference type="SUPFAM" id="SSF57196">
    <property type="entry name" value="EGF/Laminin"/>
    <property type="match status" value="1"/>
</dbReference>
<evidence type="ECO:0000256" key="4">
    <source>
        <dbReference type="ARBA" id="ARBA00023157"/>
    </source>
</evidence>
<evidence type="ECO:0000256" key="1">
    <source>
        <dbReference type="ARBA" id="ARBA00022536"/>
    </source>
</evidence>
<dbReference type="PRINTS" id="PR00023">
    <property type="entry name" value="ZPELLUCIDA"/>
</dbReference>
<dbReference type="Gene3D" id="2.10.25.10">
    <property type="entry name" value="Laminin"/>
    <property type="match status" value="1"/>
</dbReference>
<dbReference type="AlphaFoldDB" id="A0A3Q3FCS7"/>
<feature type="transmembrane region" description="Helical" evidence="7">
    <location>
        <begin position="402"/>
        <end position="428"/>
    </location>
</feature>
<dbReference type="CDD" id="cd00054">
    <property type="entry name" value="EGF_CA"/>
    <property type="match status" value="1"/>
</dbReference>
<keyword evidence="5" id="KW-0325">Glycoprotein</keyword>
<evidence type="ECO:0000256" key="6">
    <source>
        <dbReference type="PROSITE-ProRule" id="PRU00076"/>
    </source>
</evidence>
<keyword evidence="7" id="KW-1133">Transmembrane helix</keyword>
<evidence type="ECO:0000256" key="3">
    <source>
        <dbReference type="ARBA" id="ARBA00022737"/>
    </source>
</evidence>
<organism evidence="10 11">
    <name type="scientific">Labrus bergylta</name>
    <name type="common">ballan wrasse</name>
    <dbReference type="NCBI Taxonomy" id="56723"/>
    <lineage>
        <taxon>Eukaryota</taxon>
        <taxon>Metazoa</taxon>
        <taxon>Chordata</taxon>
        <taxon>Craniata</taxon>
        <taxon>Vertebrata</taxon>
        <taxon>Euteleostomi</taxon>
        <taxon>Actinopterygii</taxon>
        <taxon>Neopterygii</taxon>
        <taxon>Teleostei</taxon>
        <taxon>Neoteleostei</taxon>
        <taxon>Acanthomorphata</taxon>
        <taxon>Eupercaria</taxon>
        <taxon>Labriformes</taxon>
        <taxon>Labridae</taxon>
        <taxon>Labrus</taxon>
    </lineage>
</organism>
<dbReference type="PROSITE" id="PS51034">
    <property type="entry name" value="ZP_2"/>
    <property type="match status" value="1"/>
</dbReference>
<reference evidence="10" key="2">
    <citation type="submission" date="2025-09" db="UniProtKB">
        <authorList>
            <consortium name="Ensembl"/>
        </authorList>
    </citation>
    <scope>IDENTIFICATION</scope>
</reference>
<dbReference type="InterPro" id="IPR001881">
    <property type="entry name" value="EGF-like_Ca-bd_dom"/>
</dbReference>
<dbReference type="GeneTree" id="ENSGT00940000159975"/>
<name>A0A3Q3FCS7_9LABR</name>
<dbReference type="SMART" id="SM00179">
    <property type="entry name" value="EGF_CA"/>
    <property type="match status" value="1"/>
</dbReference>
<evidence type="ECO:0000256" key="2">
    <source>
        <dbReference type="ARBA" id="ARBA00022729"/>
    </source>
</evidence>
<evidence type="ECO:0000259" key="9">
    <source>
        <dbReference type="PROSITE" id="PS51034"/>
    </source>
</evidence>
<dbReference type="Gene3D" id="2.60.40.4100">
    <property type="entry name" value="Zona pellucida, ZP-C domain"/>
    <property type="match status" value="1"/>
</dbReference>
<keyword evidence="4" id="KW-1015">Disulfide bond</keyword>
<keyword evidence="1 6" id="KW-0245">EGF-like domain</keyword>
<keyword evidence="11" id="KW-1185">Reference proteome</keyword>
<evidence type="ECO:0000313" key="11">
    <source>
        <dbReference type="Proteomes" id="UP000261660"/>
    </source>
</evidence>
<feature type="domain" description="EGF-like" evidence="8">
    <location>
        <begin position="61"/>
        <end position="99"/>
    </location>
</feature>
<proteinExistence type="predicted"/>
<dbReference type="PROSITE" id="PS00010">
    <property type="entry name" value="ASX_HYDROXYL"/>
    <property type="match status" value="1"/>
</dbReference>
<evidence type="ECO:0000256" key="7">
    <source>
        <dbReference type="SAM" id="Phobius"/>
    </source>
</evidence>
<feature type="domain" description="ZP" evidence="9">
    <location>
        <begin position="155"/>
        <end position="385"/>
    </location>
</feature>
<dbReference type="Pfam" id="PF07645">
    <property type="entry name" value="EGF_CA"/>
    <property type="match status" value="1"/>
</dbReference>
<keyword evidence="7" id="KW-0472">Membrane</keyword>
<dbReference type="InterPro" id="IPR000152">
    <property type="entry name" value="EGF-type_Asp/Asn_hydroxyl_site"/>
</dbReference>
<dbReference type="InterPro" id="IPR001507">
    <property type="entry name" value="ZP_dom"/>
</dbReference>
<protein>
    <submittedName>
        <fullName evidence="10">Uromodulin-like 1</fullName>
    </submittedName>
</protein>
<evidence type="ECO:0000256" key="5">
    <source>
        <dbReference type="ARBA" id="ARBA00023180"/>
    </source>
</evidence>
<dbReference type="GO" id="GO:0005509">
    <property type="term" value="F:calcium ion binding"/>
    <property type="evidence" value="ECO:0007669"/>
    <property type="project" value="InterPro"/>
</dbReference>
<dbReference type="PROSITE" id="PS50026">
    <property type="entry name" value="EGF_3"/>
    <property type="match status" value="1"/>
</dbReference>
<reference evidence="10" key="1">
    <citation type="submission" date="2025-08" db="UniProtKB">
        <authorList>
            <consortium name="Ensembl"/>
        </authorList>
    </citation>
    <scope>IDENTIFICATION</scope>
</reference>
<dbReference type="SMART" id="SM00241">
    <property type="entry name" value="ZP"/>
    <property type="match status" value="1"/>
</dbReference>
<dbReference type="PROSITE" id="PS01187">
    <property type="entry name" value="EGF_CA"/>
    <property type="match status" value="1"/>
</dbReference>
<dbReference type="GO" id="GO:0030855">
    <property type="term" value="P:epithelial cell differentiation"/>
    <property type="evidence" value="ECO:0007669"/>
    <property type="project" value="UniProtKB-ARBA"/>
</dbReference>